<evidence type="ECO:0000313" key="2">
    <source>
        <dbReference type="Proteomes" id="UP000245119"/>
    </source>
</evidence>
<accession>A0A2T7P116</accession>
<dbReference type="Proteomes" id="UP000245119">
    <property type="component" value="Linkage Group LG7"/>
</dbReference>
<name>A0A2T7P116_POMCA</name>
<gene>
    <name evidence="1" type="ORF">C0Q70_12253</name>
</gene>
<protein>
    <submittedName>
        <fullName evidence="1">Uncharacterized protein</fullName>
    </submittedName>
</protein>
<dbReference type="AlphaFoldDB" id="A0A2T7P116"/>
<evidence type="ECO:0000313" key="1">
    <source>
        <dbReference type="EMBL" id="PVD27102.1"/>
    </source>
</evidence>
<reference evidence="1 2" key="1">
    <citation type="submission" date="2018-04" db="EMBL/GenBank/DDBJ databases">
        <title>The genome of golden apple snail Pomacea canaliculata provides insight into stress tolerance and invasive adaptation.</title>
        <authorList>
            <person name="Liu C."/>
            <person name="Liu B."/>
            <person name="Ren Y."/>
            <person name="Zhang Y."/>
            <person name="Wang H."/>
            <person name="Li S."/>
            <person name="Jiang F."/>
            <person name="Yin L."/>
            <person name="Zhang G."/>
            <person name="Qian W."/>
            <person name="Fan W."/>
        </authorList>
    </citation>
    <scope>NUCLEOTIDE SEQUENCE [LARGE SCALE GENOMIC DNA]</scope>
    <source>
        <strain evidence="1">SZHN2017</strain>
        <tissue evidence="1">Muscle</tissue>
    </source>
</reference>
<organism evidence="1 2">
    <name type="scientific">Pomacea canaliculata</name>
    <name type="common">Golden apple snail</name>
    <dbReference type="NCBI Taxonomy" id="400727"/>
    <lineage>
        <taxon>Eukaryota</taxon>
        <taxon>Metazoa</taxon>
        <taxon>Spiralia</taxon>
        <taxon>Lophotrochozoa</taxon>
        <taxon>Mollusca</taxon>
        <taxon>Gastropoda</taxon>
        <taxon>Caenogastropoda</taxon>
        <taxon>Architaenioglossa</taxon>
        <taxon>Ampullarioidea</taxon>
        <taxon>Ampullariidae</taxon>
        <taxon>Pomacea</taxon>
    </lineage>
</organism>
<comment type="caution">
    <text evidence="1">The sequence shown here is derived from an EMBL/GenBank/DDBJ whole genome shotgun (WGS) entry which is preliminary data.</text>
</comment>
<sequence>MTPEYKARDRARKGRSERERKCVESLFAMMVAQLPGTSLRGHILLLLLSLVLVIDGARTGMSVRDFRSHASIQEVECRGEGLPSEVKLWSLTIFSLPERTVLAYVNPLSDQCVTMTHFSSCTVDTSDTRNSVLRILVADLEEEETRQYGCNATGLTAIGHSHALSWTVWVRRRSDDNKELAYVNPYTGECVTFHEFSSCRVDSSNTRNSRVRTLVADLEDGHSTVLGCNVTYFKSRENTQTVTWKVQVTVKRLSFHDYRNISSIHEVECWGGVLGDEVRVFSLVLFRSLDHSVLAYVNPLANECFTYGEFASCSIVSGDTRKSKLRTLVADLEEGEGREYGCNVTSFKSVAHLPTVVTWSVMVRRSMKSQFFRNITSLQEVECSGAELQSEVKLLFLKMIKLSDSSVLAFVNPQSHECLTYEEFSSCVIDAVDSKKTRLKILVSDLEEGESRLYGCIATTVKSHDFTQQITWNLTVRGRMISRDFRGIHSLQEVECSGRNIGGGCETDVSLKLFRVADGAVLAFVNPLVNECITFEEFSSCYTNLGDSRKTFLRVLVSDLAEGETRMYGCVATTVRSFDTTQQHTWNITIYLERMTVRDFRGFHNIHEVECWGGHLEAEMNILSLKLYELTNHTLLGYLNHQTRECFTFMEFSSCLMDHADTRRSRLRVLVSDLDEGDTRHFGCDVTSWKAFGSTNTVSLSVSVTLNGMSVRDFRGFESIQEVECSGGHLEAEVNILSLKLFEVSNQTVLGYLNHPSKNCLTFSEFSSCFIDPLSNRGSRLRILVSDLEVGMSVRDFRGFESIQEVECSGGNLEAEVNILSLKLFEVSNQTVLAYLNHQTKSCLTFA</sequence>
<proteinExistence type="predicted"/>
<dbReference type="OrthoDB" id="6202701at2759"/>
<dbReference type="EMBL" id="PZQS01000007">
    <property type="protein sequence ID" value="PVD27102.1"/>
    <property type="molecule type" value="Genomic_DNA"/>
</dbReference>
<keyword evidence="2" id="KW-1185">Reference proteome</keyword>